<dbReference type="Gene3D" id="3.40.50.300">
    <property type="entry name" value="P-loop containing nucleotide triphosphate hydrolases"/>
    <property type="match status" value="1"/>
</dbReference>
<dbReference type="InterPro" id="IPR000863">
    <property type="entry name" value="Sulfotransferase_dom"/>
</dbReference>
<dbReference type="OrthoDB" id="981508at2"/>
<dbReference type="Proteomes" id="UP000186551">
    <property type="component" value="Unassembled WGS sequence"/>
</dbReference>
<dbReference type="InterPro" id="IPR027417">
    <property type="entry name" value="P-loop_NTPase"/>
</dbReference>
<proteinExistence type="predicted"/>
<evidence type="ECO:0000313" key="4">
    <source>
        <dbReference type="EMBL" id="OKL39280.1"/>
    </source>
</evidence>
<dbReference type="SUPFAM" id="SSF52540">
    <property type="entry name" value="P-loop containing nucleoside triphosphate hydrolases"/>
    <property type="match status" value="1"/>
</dbReference>
<dbReference type="InterPro" id="IPR037359">
    <property type="entry name" value="NST/OST"/>
</dbReference>
<sequence length="268" mass="31836">MIKNIIIIGAMKCGTTSLYDYLIKHPEICPCVIKEPEYFSISMGHKKFKKGQYLELFNIDQVSHKFTLDASTGYTKFPTENGVPRRIKEYGLSPKFIYVIRNPYERIRSHYNFMRKDLSWEAKIDSPHLINVSKYYTQLQEFRKYFPLENFFIVDFDDLKNKPNKVCKDIFRFISASNFNPEITYEVKNKTKGVNRNFLKLKRYLSPFVTMTPSYFKDYVKTLVADLFPQPDQVQLTEEQKEKIYELLKEDMVSLNLTYNIDVSKWGF</sequence>
<name>A0A1Q5PAJ8_9BACT</name>
<evidence type="ECO:0000259" key="3">
    <source>
        <dbReference type="Pfam" id="PF00685"/>
    </source>
</evidence>
<keyword evidence="1" id="KW-0808">Transferase</keyword>
<reference evidence="4 5" key="1">
    <citation type="submission" date="2016-03" db="EMBL/GenBank/DDBJ databases">
        <title>Genome sequence of Pontibacter sp. nov., of the family cytophagaceae, isolated from marine sediment of the Yellow Sea, China.</title>
        <authorList>
            <person name="Zhang G."/>
            <person name="Zhang R."/>
        </authorList>
    </citation>
    <scope>NUCLEOTIDE SEQUENCE [LARGE SCALE GENOMIC DNA]</scope>
    <source>
        <strain evidence="4 5">S10-8</strain>
    </source>
</reference>
<protein>
    <recommendedName>
        <fullName evidence="3">Sulfotransferase domain-containing protein</fullName>
    </recommendedName>
</protein>
<evidence type="ECO:0000313" key="5">
    <source>
        <dbReference type="Proteomes" id="UP000186551"/>
    </source>
</evidence>
<dbReference type="STRING" id="1797110.A3841_01520"/>
<dbReference type="PANTHER" id="PTHR10605:SF56">
    <property type="entry name" value="BIFUNCTIONAL HEPARAN SULFATE N-DEACETYLASE_N-SULFOTRANSFERASE"/>
    <property type="match status" value="1"/>
</dbReference>
<dbReference type="RefSeq" id="WP_073852998.1">
    <property type="nucleotide sequence ID" value="NZ_LVWA01000009.1"/>
</dbReference>
<keyword evidence="5" id="KW-1185">Reference proteome</keyword>
<organism evidence="4 5">
    <name type="scientific">Pontibacter flavimaris</name>
    <dbReference type="NCBI Taxonomy" id="1797110"/>
    <lineage>
        <taxon>Bacteria</taxon>
        <taxon>Pseudomonadati</taxon>
        <taxon>Bacteroidota</taxon>
        <taxon>Cytophagia</taxon>
        <taxon>Cytophagales</taxon>
        <taxon>Hymenobacteraceae</taxon>
        <taxon>Pontibacter</taxon>
    </lineage>
</organism>
<comment type="caution">
    <text evidence="4">The sequence shown here is derived from an EMBL/GenBank/DDBJ whole genome shotgun (WGS) entry which is preliminary data.</text>
</comment>
<evidence type="ECO:0000256" key="2">
    <source>
        <dbReference type="ARBA" id="ARBA00023180"/>
    </source>
</evidence>
<dbReference type="GO" id="GO:0008146">
    <property type="term" value="F:sulfotransferase activity"/>
    <property type="evidence" value="ECO:0007669"/>
    <property type="project" value="InterPro"/>
</dbReference>
<gene>
    <name evidence="4" type="ORF">A3841_01520</name>
</gene>
<feature type="domain" description="Sulfotransferase" evidence="3">
    <location>
        <begin position="4"/>
        <end position="252"/>
    </location>
</feature>
<dbReference type="Pfam" id="PF00685">
    <property type="entry name" value="Sulfotransfer_1"/>
    <property type="match status" value="1"/>
</dbReference>
<evidence type="ECO:0000256" key="1">
    <source>
        <dbReference type="ARBA" id="ARBA00022679"/>
    </source>
</evidence>
<accession>A0A1Q5PAJ8</accession>
<keyword evidence="2" id="KW-0325">Glycoprotein</keyword>
<dbReference type="AlphaFoldDB" id="A0A1Q5PAJ8"/>
<dbReference type="EMBL" id="LVWA01000009">
    <property type="protein sequence ID" value="OKL39280.1"/>
    <property type="molecule type" value="Genomic_DNA"/>
</dbReference>
<dbReference type="PANTHER" id="PTHR10605">
    <property type="entry name" value="HEPARAN SULFATE SULFOTRANSFERASE"/>
    <property type="match status" value="1"/>
</dbReference>